<protein>
    <submittedName>
        <fullName evidence="1">Uncharacterized protein</fullName>
    </submittedName>
</protein>
<keyword evidence="2" id="KW-1185">Reference proteome</keyword>
<dbReference type="EMBL" id="WTPW01001772">
    <property type="protein sequence ID" value="KAF0415581.1"/>
    <property type="molecule type" value="Genomic_DNA"/>
</dbReference>
<name>A0A8H4A571_GIGMA</name>
<evidence type="ECO:0000313" key="2">
    <source>
        <dbReference type="Proteomes" id="UP000439903"/>
    </source>
</evidence>
<proteinExistence type="predicted"/>
<organism evidence="1 2">
    <name type="scientific">Gigaspora margarita</name>
    <dbReference type="NCBI Taxonomy" id="4874"/>
    <lineage>
        <taxon>Eukaryota</taxon>
        <taxon>Fungi</taxon>
        <taxon>Fungi incertae sedis</taxon>
        <taxon>Mucoromycota</taxon>
        <taxon>Glomeromycotina</taxon>
        <taxon>Glomeromycetes</taxon>
        <taxon>Diversisporales</taxon>
        <taxon>Gigasporaceae</taxon>
        <taxon>Gigaspora</taxon>
    </lineage>
</organism>
<reference evidence="1 2" key="1">
    <citation type="journal article" date="2019" name="Environ. Microbiol.">
        <title>At the nexus of three kingdoms: the genome of the mycorrhizal fungus Gigaspora margarita provides insights into plant, endobacterial and fungal interactions.</title>
        <authorList>
            <person name="Venice F."/>
            <person name="Ghignone S."/>
            <person name="Salvioli di Fossalunga A."/>
            <person name="Amselem J."/>
            <person name="Novero M."/>
            <person name="Xianan X."/>
            <person name="Sedzielewska Toro K."/>
            <person name="Morin E."/>
            <person name="Lipzen A."/>
            <person name="Grigoriev I.V."/>
            <person name="Henrissat B."/>
            <person name="Martin F.M."/>
            <person name="Bonfante P."/>
        </authorList>
    </citation>
    <scope>NUCLEOTIDE SEQUENCE [LARGE SCALE GENOMIC DNA]</scope>
    <source>
        <strain evidence="1 2">BEG34</strain>
    </source>
</reference>
<dbReference type="Proteomes" id="UP000439903">
    <property type="component" value="Unassembled WGS sequence"/>
</dbReference>
<comment type="caution">
    <text evidence="1">The sequence shown here is derived from an EMBL/GenBank/DDBJ whole genome shotgun (WGS) entry which is preliminary data.</text>
</comment>
<sequence length="143" mass="17272">MAQYNSFTKSDNKESTDVLTQQETMIFQAYLKCLFFRTRHLTKAIIHKCIRLWFPSRKFSHKDIFALKMATNAAYRSYRNALRNSLEKVARYFIKDFKIESLSQVVRSDIQVYFQEDVWWSFLNRFFEVINEEATFTTEFREA</sequence>
<dbReference type="OrthoDB" id="2470391at2759"/>
<evidence type="ECO:0000313" key="1">
    <source>
        <dbReference type="EMBL" id="KAF0415581.1"/>
    </source>
</evidence>
<gene>
    <name evidence="1" type="ORF">F8M41_007612</name>
</gene>
<dbReference type="AlphaFoldDB" id="A0A8H4A571"/>
<accession>A0A8H4A571</accession>